<sequence length="367" mass="40686">MGFILFFSIFTLIYGLMGWLVFSQVGWTLNLTGWPRLLLALVFIAMTLSPGLSGYAGERYGLYAMITYLWLGLIFYLFLGSILIVLFRTVHLAFVARIIGYLVLVCSVGLLTWGFFQARDIGVTKVEIVSGRMAPAAKPIKIAFVSDVHLYSVEGDSRLQRVLKVLNGLDYDILISGGDLIESGIHRNDWQLLAEEIKKLRPPLGKVAVRGNHEIYANMAAGEDISARFHKAAGFDLLNNRLLELPALSIVGMDDPHSREKPENGSRELDLLKKTSSQKPVLLIKHQPFVQEKTKGLFDLMLAGHTHGGQIWPFNYLVGVLFPYLRGDFDLGQGSRLFTSVGVGTWGPPVRVGTKPEVVLITLKPAS</sequence>
<proteinExistence type="predicted"/>
<dbReference type="InterPro" id="IPR029052">
    <property type="entry name" value="Metallo-depent_PP-like"/>
</dbReference>
<feature type="transmembrane region" description="Helical" evidence="1">
    <location>
        <begin position="94"/>
        <end position="116"/>
    </location>
</feature>
<keyword evidence="4" id="KW-1185">Reference proteome</keyword>
<dbReference type="OrthoDB" id="9780884at2"/>
<protein>
    <recommendedName>
        <fullName evidence="2">Calcineurin-like phosphoesterase domain-containing protein</fullName>
    </recommendedName>
</protein>
<name>A0A0D2J9U2_9BACT</name>
<dbReference type="GO" id="GO:0016787">
    <property type="term" value="F:hydrolase activity"/>
    <property type="evidence" value="ECO:0007669"/>
    <property type="project" value="InterPro"/>
</dbReference>
<dbReference type="RefSeq" id="WP_044350641.1">
    <property type="nucleotide sequence ID" value="NZ_AZAC01000032.1"/>
</dbReference>
<keyword evidence="1" id="KW-1133">Transmembrane helix</keyword>
<keyword evidence="1" id="KW-0472">Membrane</keyword>
<feature type="transmembrane region" description="Helical" evidence="1">
    <location>
        <begin position="6"/>
        <end position="25"/>
    </location>
</feature>
<dbReference type="AlphaFoldDB" id="A0A0D2J9U2"/>
<dbReference type="SUPFAM" id="SSF56300">
    <property type="entry name" value="Metallo-dependent phosphatases"/>
    <property type="match status" value="1"/>
</dbReference>
<evidence type="ECO:0000256" key="1">
    <source>
        <dbReference type="SAM" id="Phobius"/>
    </source>
</evidence>
<keyword evidence="1" id="KW-0812">Transmembrane</keyword>
<reference evidence="3 4" key="1">
    <citation type="submission" date="2013-11" db="EMBL/GenBank/DDBJ databases">
        <title>Metagenomic analysis of a methanogenic consortium involved in long chain n-alkane degradation.</title>
        <authorList>
            <person name="Davidova I.A."/>
            <person name="Callaghan A.V."/>
            <person name="Wawrik B."/>
            <person name="Pruitt S."/>
            <person name="Marks C."/>
            <person name="Duncan K.E."/>
            <person name="Suflita J.M."/>
        </authorList>
    </citation>
    <scope>NUCLEOTIDE SEQUENCE [LARGE SCALE GENOMIC DNA]</scope>
    <source>
        <strain evidence="3 4">SPR</strain>
    </source>
</reference>
<dbReference type="Proteomes" id="UP000032233">
    <property type="component" value="Unassembled WGS sequence"/>
</dbReference>
<dbReference type="Pfam" id="PF00149">
    <property type="entry name" value="Metallophos"/>
    <property type="match status" value="1"/>
</dbReference>
<dbReference type="EMBL" id="AZAC01000032">
    <property type="protein sequence ID" value="KIX12446.1"/>
    <property type="molecule type" value="Genomic_DNA"/>
</dbReference>
<dbReference type="InterPro" id="IPR051158">
    <property type="entry name" value="Metallophosphoesterase_sf"/>
</dbReference>
<organism evidence="3 4">
    <name type="scientific">Dethiosulfatarculus sandiegensis</name>
    <dbReference type="NCBI Taxonomy" id="1429043"/>
    <lineage>
        <taxon>Bacteria</taxon>
        <taxon>Pseudomonadati</taxon>
        <taxon>Thermodesulfobacteriota</taxon>
        <taxon>Desulfarculia</taxon>
        <taxon>Desulfarculales</taxon>
        <taxon>Desulfarculaceae</taxon>
        <taxon>Dethiosulfatarculus</taxon>
    </lineage>
</organism>
<feature type="transmembrane region" description="Helical" evidence="1">
    <location>
        <begin position="62"/>
        <end position="87"/>
    </location>
</feature>
<feature type="transmembrane region" description="Helical" evidence="1">
    <location>
        <begin position="37"/>
        <end position="56"/>
    </location>
</feature>
<accession>A0A0D2J9U2</accession>
<evidence type="ECO:0000259" key="2">
    <source>
        <dbReference type="Pfam" id="PF00149"/>
    </source>
</evidence>
<gene>
    <name evidence="3" type="ORF">X474_19125</name>
</gene>
<dbReference type="Gene3D" id="3.60.21.10">
    <property type="match status" value="1"/>
</dbReference>
<dbReference type="STRING" id="1429043.X474_19125"/>
<feature type="domain" description="Calcineurin-like phosphoesterase" evidence="2">
    <location>
        <begin position="140"/>
        <end position="308"/>
    </location>
</feature>
<evidence type="ECO:0000313" key="4">
    <source>
        <dbReference type="Proteomes" id="UP000032233"/>
    </source>
</evidence>
<dbReference type="PANTHER" id="PTHR31302">
    <property type="entry name" value="TRANSMEMBRANE PROTEIN WITH METALLOPHOSPHOESTERASE DOMAIN-RELATED"/>
    <property type="match status" value="1"/>
</dbReference>
<dbReference type="InterPro" id="IPR004843">
    <property type="entry name" value="Calcineurin-like_PHP"/>
</dbReference>
<dbReference type="PATRIC" id="fig|1429043.3.peg.4054"/>
<dbReference type="PANTHER" id="PTHR31302:SF0">
    <property type="entry name" value="TRANSMEMBRANE PROTEIN WITH METALLOPHOSPHOESTERASE DOMAIN"/>
    <property type="match status" value="1"/>
</dbReference>
<dbReference type="InParanoid" id="A0A0D2J9U2"/>
<comment type="caution">
    <text evidence="3">The sequence shown here is derived from an EMBL/GenBank/DDBJ whole genome shotgun (WGS) entry which is preliminary data.</text>
</comment>
<evidence type="ECO:0000313" key="3">
    <source>
        <dbReference type="EMBL" id="KIX12446.1"/>
    </source>
</evidence>